<evidence type="ECO:0000313" key="3">
    <source>
        <dbReference type="Proteomes" id="UP000199116"/>
    </source>
</evidence>
<evidence type="ECO:0000259" key="1">
    <source>
        <dbReference type="Pfam" id="PF20629"/>
    </source>
</evidence>
<accession>A0A1I2KNP5</accession>
<proteinExistence type="predicted"/>
<dbReference type="Pfam" id="PF20629">
    <property type="entry name" value="GD_AH_C"/>
    <property type="match status" value="1"/>
</dbReference>
<dbReference type="InterPro" id="IPR048332">
    <property type="entry name" value="GD_AH_C"/>
</dbReference>
<gene>
    <name evidence="2" type="ORF">SAMN04488033_10495</name>
</gene>
<evidence type="ECO:0000313" key="2">
    <source>
        <dbReference type="EMBL" id="SFF68565.1"/>
    </source>
</evidence>
<sequence length="67" mass="7842">MKFLFSVLRYRFRNLVDFSIIRGERTIEETGEEILEYIIKVASGEVVSKADHLNQDDLIPWKRGVSL</sequence>
<keyword evidence="2" id="KW-0378">Hydrolase</keyword>
<organism evidence="2 3">
    <name type="scientific">Salegentibacter agarivorans</name>
    <dbReference type="NCBI Taxonomy" id="345907"/>
    <lineage>
        <taxon>Bacteria</taxon>
        <taxon>Pseudomonadati</taxon>
        <taxon>Bacteroidota</taxon>
        <taxon>Flavobacteriia</taxon>
        <taxon>Flavobacteriales</taxon>
        <taxon>Flavobacteriaceae</taxon>
        <taxon>Salegentibacter</taxon>
    </lineage>
</organism>
<dbReference type="AlphaFoldDB" id="A0A1I2KNP5"/>
<dbReference type="Proteomes" id="UP000199116">
    <property type="component" value="Unassembled WGS sequence"/>
</dbReference>
<name>A0A1I2KNP5_9FLAO</name>
<keyword evidence="3" id="KW-1185">Reference proteome</keyword>
<dbReference type="GO" id="GO:0016787">
    <property type="term" value="F:hydrolase activity"/>
    <property type="evidence" value="ECO:0007669"/>
    <property type="project" value="UniProtKB-KW"/>
</dbReference>
<feature type="domain" description="D-galactarate/Altronate dehydratase C-terminal" evidence="1">
    <location>
        <begin position="19"/>
        <end position="65"/>
    </location>
</feature>
<reference evidence="3" key="1">
    <citation type="submission" date="2016-10" db="EMBL/GenBank/DDBJ databases">
        <authorList>
            <person name="Varghese N."/>
            <person name="Submissions S."/>
        </authorList>
    </citation>
    <scope>NUCLEOTIDE SEQUENCE [LARGE SCALE GENOMIC DNA]</scope>
    <source>
        <strain evidence="3">DSM 23515</strain>
    </source>
</reference>
<protein>
    <submittedName>
        <fullName evidence="2">D-galactarate dehydratase / Altronate hydrolase, C terminus</fullName>
    </submittedName>
</protein>
<dbReference type="EMBL" id="FOOH01000004">
    <property type="protein sequence ID" value="SFF68565.1"/>
    <property type="molecule type" value="Genomic_DNA"/>
</dbReference>